<dbReference type="Proteomes" id="UP000654279">
    <property type="component" value="Unassembled WGS sequence"/>
</dbReference>
<keyword evidence="8" id="KW-1185">Reference proteome</keyword>
<dbReference type="SUPFAM" id="SSF55031">
    <property type="entry name" value="Bacterial exopeptidase dimerisation domain"/>
    <property type="match status" value="1"/>
</dbReference>
<dbReference type="GO" id="GO:0046872">
    <property type="term" value="F:metal ion binding"/>
    <property type="evidence" value="ECO:0007669"/>
    <property type="project" value="UniProtKB-KW"/>
</dbReference>
<evidence type="ECO:0000256" key="2">
    <source>
        <dbReference type="ARBA" id="ARBA00022670"/>
    </source>
</evidence>
<accession>A0A926D0Z8</accession>
<dbReference type="SUPFAM" id="SSF53187">
    <property type="entry name" value="Zn-dependent exopeptidases"/>
    <property type="match status" value="1"/>
</dbReference>
<evidence type="ECO:0000256" key="1">
    <source>
        <dbReference type="ARBA" id="ARBA00006247"/>
    </source>
</evidence>
<dbReference type="Gene3D" id="3.30.70.360">
    <property type="match status" value="1"/>
</dbReference>
<dbReference type="EMBL" id="JACRSO010000001">
    <property type="protein sequence ID" value="MBC8528330.1"/>
    <property type="molecule type" value="Genomic_DNA"/>
</dbReference>
<dbReference type="PANTHER" id="PTHR45962">
    <property type="entry name" value="N-FATTY-ACYL-AMINO ACID SYNTHASE/HYDROLASE PM20D1"/>
    <property type="match status" value="1"/>
</dbReference>
<proteinExistence type="inferred from homology"/>
<protein>
    <submittedName>
        <fullName evidence="7">M20/M25/M40 family metallo-hydrolase</fullName>
    </submittedName>
</protein>
<dbReference type="AlphaFoldDB" id="A0A926D0Z8"/>
<keyword evidence="5" id="KW-0862">Zinc</keyword>
<dbReference type="RefSeq" id="WP_249284354.1">
    <property type="nucleotide sequence ID" value="NZ_JACRSO010000001.1"/>
</dbReference>
<sequence length="477" mass="52311">MGWLILVAVILIFLAVILIRTAAFKPKAQAAAAPAPAQVDEEKAVGDLQRMIQCKTVSFREQEKEDRAEFDKFRALLRELYPRVHEAMSLERIGRSGLLYHWKGRGKGAPSVFMAHYDVVPANEAAWDKPPFAGVIEDGVLWGRGTLDTKGTLCGVMEGAETLLGQGYVPENDIYLAFAGDEEIAGPTAPAMVDELEKRGIHPALVVDEGGAVVENVFPGVNQPCALIGIGEKGMMNLRLSLEGQGGHASAPPAHTPVGVLAKAVVDIENHPFRFQLTKPAREMFDTLGRHSTFVYRMIFANLWCFKPVLNAICKKSGGELNALMRTTCAFTQMQGSPADNVIPPSASVGANMRLCGADTLDSAMDYLKGVVDNPAITFTRVHGMNPSPYSRTQGEGWEKLKKAINQTWPEALISPYLMVACSDSRHYCRISEDVYRFSAMALTKEERGMIHGNNERIPLEKIVRTAQFYVRLMGSC</sequence>
<dbReference type="GO" id="GO:0006508">
    <property type="term" value="P:proteolysis"/>
    <property type="evidence" value="ECO:0007669"/>
    <property type="project" value="UniProtKB-KW"/>
</dbReference>
<evidence type="ECO:0000256" key="3">
    <source>
        <dbReference type="ARBA" id="ARBA00022723"/>
    </source>
</evidence>
<dbReference type="InterPro" id="IPR036264">
    <property type="entry name" value="Bact_exopeptidase_dim_dom"/>
</dbReference>
<evidence type="ECO:0000256" key="4">
    <source>
        <dbReference type="ARBA" id="ARBA00022801"/>
    </source>
</evidence>
<organism evidence="7 8">
    <name type="scientific">Luoshenia tenuis</name>
    <dbReference type="NCBI Taxonomy" id="2763654"/>
    <lineage>
        <taxon>Bacteria</taxon>
        <taxon>Bacillati</taxon>
        <taxon>Bacillota</taxon>
        <taxon>Clostridia</taxon>
        <taxon>Christensenellales</taxon>
        <taxon>Christensenellaceae</taxon>
        <taxon>Luoshenia</taxon>
    </lineage>
</organism>
<dbReference type="InterPro" id="IPR002933">
    <property type="entry name" value="Peptidase_M20"/>
</dbReference>
<evidence type="ECO:0000313" key="7">
    <source>
        <dbReference type="EMBL" id="MBC8528330.1"/>
    </source>
</evidence>
<dbReference type="InterPro" id="IPR011650">
    <property type="entry name" value="Peptidase_M20_dimer"/>
</dbReference>
<keyword evidence="2" id="KW-0645">Protease</keyword>
<keyword evidence="3" id="KW-0479">Metal-binding</keyword>
<dbReference type="InterPro" id="IPR047177">
    <property type="entry name" value="Pept_M20A"/>
</dbReference>
<gene>
    <name evidence="7" type="ORF">H8699_02610</name>
</gene>
<feature type="domain" description="Peptidase M20 dimerisation" evidence="6">
    <location>
        <begin position="230"/>
        <end position="376"/>
    </location>
</feature>
<comment type="similarity">
    <text evidence="1">Belongs to the peptidase M20A family.</text>
</comment>
<dbReference type="Gene3D" id="1.10.150.900">
    <property type="match status" value="1"/>
</dbReference>
<name>A0A926D0Z8_9FIRM</name>
<evidence type="ECO:0000313" key="8">
    <source>
        <dbReference type="Proteomes" id="UP000654279"/>
    </source>
</evidence>
<evidence type="ECO:0000256" key="5">
    <source>
        <dbReference type="ARBA" id="ARBA00022833"/>
    </source>
</evidence>
<dbReference type="Gene3D" id="3.40.630.10">
    <property type="entry name" value="Zn peptidases"/>
    <property type="match status" value="1"/>
</dbReference>
<reference evidence="7" key="1">
    <citation type="submission" date="2020-08" db="EMBL/GenBank/DDBJ databases">
        <title>Genome public.</title>
        <authorList>
            <person name="Liu C."/>
            <person name="Sun Q."/>
        </authorList>
    </citation>
    <scope>NUCLEOTIDE SEQUENCE</scope>
    <source>
        <strain evidence="7">NSJ-44</strain>
    </source>
</reference>
<keyword evidence="4" id="KW-0378">Hydrolase</keyword>
<evidence type="ECO:0000259" key="6">
    <source>
        <dbReference type="Pfam" id="PF07687"/>
    </source>
</evidence>
<dbReference type="Pfam" id="PF07687">
    <property type="entry name" value="M20_dimer"/>
    <property type="match status" value="1"/>
</dbReference>
<dbReference type="GO" id="GO:0008233">
    <property type="term" value="F:peptidase activity"/>
    <property type="evidence" value="ECO:0007669"/>
    <property type="project" value="UniProtKB-KW"/>
</dbReference>
<dbReference type="PANTHER" id="PTHR45962:SF1">
    <property type="entry name" value="N-FATTY-ACYL-AMINO ACID SYNTHASE_HYDROLASE PM20D1"/>
    <property type="match status" value="1"/>
</dbReference>
<dbReference type="Pfam" id="PF01546">
    <property type="entry name" value="Peptidase_M20"/>
    <property type="match status" value="1"/>
</dbReference>
<comment type="caution">
    <text evidence="7">The sequence shown here is derived from an EMBL/GenBank/DDBJ whole genome shotgun (WGS) entry which is preliminary data.</text>
</comment>